<accession>B5HN03</accession>
<dbReference type="AlphaFoldDB" id="B5HN03"/>
<keyword evidence="2" id="KW-1185">Reference proteome</keyword>
<sequence>MPGRALRPGIDVQEQAFLTDRAGAITRKRGNGSLRGWAYARFLSADTQSISLS</sequence>
<protein>
    <submittedName>
        <fullName evidence="1">Uncharacterized protein</fullName>
    </submittedName>
</protein>
<reference evidence="1" key="1">
    <citation type="submission" date="2009-10" db="EMBL/GenBank/DDBJ databases">
        <title>The genome sequence of Streptomyces sviceus strain ATCC 29083.</title>
        <authorList>
            <consortium name="The Broad Institute Genome Sequencing Platform"/>
            <consortium name="Broad Institute Microbial Sequencing Center"/>
            <person name="Fischbach M."/>
            <person name="Godfrey P."/>
            <person name="Ward D."/>
            <person name="Young S."/>
            <person name="Zeng Q."/>
            <person name="Koehrsen M."/>
            <person name="Alvarado L."/>
            <person name="Berlin A.M."/>
            <person name="Bochicchio J."/>
            <person name="Borenstein D."/>
            <person name="Chapman S.B."/>
            <person name="Chen Z."/>
            <person name="Engels R."/>
            <person name="Freedman E."/>
            <person name="Gellesch M."/>
            <person name="Goldberg J."/>
            <person name="Griggs A."/>
            <person name="Gujja S."/>
            <person name="Heilman E.R."/>
            <person name="Heiman D.I."/>
            <person name="Hepburn T.A."/>
            <person name="Howarth C."/>
            <person name="Jen D."/>
            <person name="Larson L."/>
            <person name="Lewis B."/>
            <person name="Mehta T."/>
            <person name="Park D."/>
            <person name="Pearson M."/>
            <person name="Richards J."/>
            <person name="Roberts A."/>
            <person name="Saif S."/>
            <person name="Shea T.D."/>
            <person name="Shenoy N."/>
            <person name="Sisk P."/>
            <person name="Stolte C."/>
            <person name="Sykes S.N."/>
            <person name="Thomson T."/>
            <person name="Walk T."/>
            <person name="White J."/>
            <person name="Yandava C."/>
            <person name="Straight P."/>
            <person name="Clardy J."/>
            <person name="Hung D."/>
            <person name="Kolter R."/>
            <person name="Mekalanos J."/>
            <person name="Walker S."/>
            <person name="Walsh C.T."/>
            <person name="Wieland-Brown L.C."/>
            <person name="Haas B."/>
            <person name="Nusbaum C."/>
            <person name="Birren B."/>
        </authorList>
    </citation>
    <scope>NUCLEOTIDE SEQUENCE [LARGE SCALE GENOMIC DNA]</scope>
    <source>
        <strain evidence="1">ATCC 29083</strain>
    </source>
</reference>
<evidence type="ECO:0000313" key="1">
    <source>
        <dbReference type="EMBL" id="EDY54208.1"/>
    </source>
</evidence>
<organism evidence="1 2">
    <name type="scientific">Streptomyces sviceus (strain ATCC 29083 / DSM 924 / JCM 4929 / NBRC 13980 / NCIMB 11184 / NRRL 5439 / UC 5370)</name>
    <dbReference type="NCBI Taxonomy" id="463191"/>
    <lineage>
        <taxon>Bacteria</taxon>
        <taxon>Bacillati</taxon>
        <taxon>Actinomycetota</taxon>
        <taxon>Actinomycetes</taxon>
        <taxon>Kitasatosporales</taxon>
        <taxon>Streptomycetaceae</taxon>
        <taxon>Streptomyces</taxon>
    </lineage>
</organism>
<proteinExistence type="predicted"/>
<dbReference type="EMBL" id="CM000951">
    <property type="protein sequence ID" value="EDY54208.1"/>
    <property type="molecule type" value="Genomic_DNA"/>
</dbReference>
<gene>
    <name evidence="1" type="ORF">SSEG_00788</name>
</gene>
<dbReference type="Proteomes" id="UP000002785">
    <property type="component" value="Chromosome"/>
</dbReference>
<dbReference type="HOGENOM" id="CLU_3066868_0_0_11"/>
<name>B5HN03_STRX2</name>
<evidence type="ECO:0000313" key="2">
    <source>
        <dbReference type="Proteomes" id="UP000002785"/>
    </source>
</evidence>